<gene>
    <name evidence="2" type="ORF">G3M56_003950</name>
</gene>
<dbReference type="InterPro" id="IPR003675">
    <property type="entry name" value="Rce1/LyrA-like_dom"/>
</dbReference>
<keyword evidence="2" id="KW-0482">Metalloprotease</keyword>
<dbReference type="Pfam" id="PF02517">
    <property type="entry name" value="Rce1-like"/>
    <property type="match status" value="1"/>
</dbReference>
<dbReference type="Proteomes" id="UP000475117">
    <property type="component" value="Chromosome"/>
</dbReference>
<organism evidence="2 3">
    <name type="scientific">Sulfuriroseicoccus oceanibius</name>
    <dbReference type="NCBI Taxonomy" id="2707525"/>
    <lineage>
        <taxon>Bacteria</taxon>
        <taxon>Pseudomonadati</taxon>
        <taxon>Verrucomicrobiota</taxon>
        <taxon>Verrucomicrobiia</taxon>
        <taxon>Verrucomicrobiales</taxon>
        <taxon>Verrucomicrobiaceae</taxon>
        <taxon>Sulfuriroseicoccus</taxon>
    </lineage>
</organism>
<dbReference type="GO" id="GO:0004175">
    <property type="term" value="F:endopeptidase activity"/>
    <property type="evidence" value="ECO:0007669"/>
    <property type="project" value="UniProtKB-ARBA"/>
</dbReference>
<keyword evidence="3" id="KW-1185">Reference proteome</keyword>
<dbReference type="AlphaFoldDB" id="A0A6B3LFG0"/>
<keyword evidence="2" id="KW-0645">Protease</keyword>
<evidence type="ECO:0000313" key="3">
    <source>
        <dbReference type="Proteomes" id="UP000475117"/>
    </source>
</evidence>
<dbReference type="EMBL" id="CP066776">
    <property type="protein sequence ID" value="QQL45748.1"/>
    <property type="molecule type" value="Genomic_DNA"/>
</dbReference>
<evidence type="ECO:0000313" key="2">
    <source>
        <dbReference type="EMBL" id="QQL45748.1"/>
    </source>
</evidence>
<keyword evidence="2" id="KW-0378">Hydrolase</keyword>
<dbReference type="KEGG" id="soa:G3M56_003950"/>
<feature type="domain" description="CAAX prenyl protease 2/Lysostaphin resistance protein A-like" evidence="1">
    <location>
        <begin position="148"/>
        <end position="268"/>
    </location>
</feature>
<accession>A0A6B3LFG0</accession>
<dbReference type="RefSeq" id="WP_164365468.1">
    <property type="nucleotide sequence ID" value="NZ_CP066776.1"/>
</dbReference>
<name>A0A6B3LFG0_9BACT</name>
<dbReference type="GO" id="GO:0008237">
    <property type="term" value="F:metallopeptidase activity"/>
    <property type="evidence" value="ECO:0007669"/>
    <property type="project" value="UniProtKB-KW"/>
</dbReference>
<sequence length="330" mass="36649">MTGSSLFRQDWLKVTLWLVGTMVLGALLAPWVFVGGKAFAEWVVAGGEARQGLPLVGWVGEEALKADFKRYFNRAMLVAALVLLWPLVKSLRGGDAAPHGLRLEKTPHRFGYLAVGWVMASAILLAMGFSFVGVGFFRMRGEPEWGEWLTTALIAGFGAAVMEEIFFRGLLTGALLRRGRPLAVMLFVTTFFAVVHFLKPPEALYIPDETVDWRSGFFLTGIILRHMLEPEFLLAEFATLFAVGWVLMVARMKTRSLWLSIGLHGGWVFGLKLFSACTRRDAPLEETLPWIGNDLKTGLVPLVLVSVTGILVMSMTRKWRTPPALQGEKH</sequence>
<proteinExistence type="predicted"/>
<dbReference type="GO" id="GO:0080120">
    <property type="term" value="P:CAAX-box protein maturation"/>
    <property type="evidence" value="ECO:0007669"/>
    <property type="project" value="UniProtKB-ARBA"/>
</dbReference>
<reference evidence="2 3" key="1">
    <citation type="submission" date="2020-12" db="EMBL/GenBank/DDBJ databases">
        <title>Sulforoseuscoccus oceanibium gen. nov., sp. nov., a representative of the phylum Verrucomicrobia with special cytoplasmic membrane, and proposal of Sulforoseuscoccusaceae fam. nov.</title>
        <authorList>
            <person name="Xi F."/>
        </authorList>
    </citation>
    <scope>NUCLEOTIDE SEQUENCE [LARGE SCALE GENOMIC DNA]</scope>
    <source>
        <strain evidence="2 3">T37</strain>
    </source>
</reference>
<dbReference type="GO" id="GO:0006508">
    <property type="term" value="P:proteolysis"/>
    <property type="evidence" value="ECO:0007669"/>
    <property type="project" value="UniProtKB-KW"/>
</dbReference>
<evidence type="ECO:0000259" key="1">
    <source>
        <dbReference type="Pfam" id="PF02517"/>
    </source>
</evidence>
<protein>
    <submittedName>
        <fullName evidence="2">CPBP family intramembrane metalloprotease</fullName>
    </submittedName>
</protein>